<evidence type="ECO:0000313" key="3">
    <source>
        <dbReference type="Proteomes" id="UP000253153"/>
    </source>
</evidence>
<sequence>MANNSVNKSKPVKSDLAPSGSEAKSSDEQNSAEKKNGIETSTKQGQTYTAPPFSLETLRWPDHPIELPVSMEIVRDPWALERR</sequence>
<reference evidence="2 3" key="1">
    <citation type="submission" date="2018-06" db="EMBL/GenBank/DDBJ databases">
        <title>Fusarium incarnatum-equiseti species complex species 28.</title>
        <authorList>
            <person name="Gardiner D.M."/>
        </authorList>
    </citation>
    <scope>NUCLEOTIDE SEQUENCE [LARGE SCALE GENOMIC DNA]</scope>
    <source>
        <strain evidence="2 3">FIESC_28</strain>
    </source>
</reference>
<dbReference type="Proteomes" id="UP000253153">
    <property type="component" value="Unassembled WGS sequence"/>
</dbReference>
<evidence type="ECO:0000313" key="2">
    <source>
        <dbReference type="EMBL" id="RBR23068.1"/>
    </source>
</evidence>
<protein>
    <submittedName>
        <fullName evidence="2">Uncharacterized protein</fullName>
    </submittedName>
</protein>
<name>A0A366S2K3_9HYPO</name>
<feature type="compositionally biased region" description="Basic and acidic residues" evidence="1">
    <location>
        <begin position="24"/>
        <end position="37"/>
    </location>
</feature>
<dbReference type="OrthoDB" id="10387676at2759"/>
<feature type="compositionally biased region" description="Polar residues" evidence="1">
    <location>
        <begin position="38"/>
        <end position="49"/>
    </location>
</feature>
<gene>
    <name evidence="2" type="ORF">FIESC28_04063</name>
</gene>
<proteinExistence type="predicted"/>
<accession>A0A366S2K3</accession>
<feature type="region of interest" description="Disordered" evidence="1">
    <location>
        <begin position="1"/>
        <end position="55"/>
    </location>
</feature>
<comment type="caution">
    <text evidence="2">The sequence shown here is derived from an EMBL/GenBank/DDBJ whole genome shotgun (WGS) entry which is preliminary data.</text>
</comment>
<dbReference type="RefSeq" id="XP_031017659.1">
    <property type="nucleotide sequence ID" value="XM_031158210.1"/>
</dbReference>
<dbReference type="AlphaFoldDB" id="A0A366S2K3"/>
<organism evidence="2 3">
    <name type="scientific">Fusarium coffeatum</name>
    <dbReference type="NCBI Taxonomy" id="231269"/>
    <lineage>
        <taxon>Eukaryota</taxon>
        <taxon>Fungi</taxon>
        <taxon>Dikarya</taxon>
        <taxon>Ascomycota</taxon>
        <taxon>Pezizomycotina</taxon>
        <taxon>Sordariomycetes</taxon>
        <taxon>Hypocreomycetidae</taxon>
        <taxon>Hypocreales</taxon>
        <taxon>Nectriaceae</taxon>
        <taxon>Fusarium</taxon>
        <taxon>Fusarium incarnatum-equiseti species complex</taxon>
    </lineage>
</organism>
<keyword evidence="3" id="KW-1185">Reference proteome</keyword>
<dbReference type="GeneID" id="41993506"/>
<evidence type="ECO:0000256" key="1">
    <source>
        <dbReference type="SAM" id="MobiDB-lite"/>
    </source>
</evidence>
<dbReference type="EMBL" id="QKXC01000081">
    <property type="protein sequence ID" value="RBR23068.1"/>
    <property type="molecule type" value="Genomic_DNA"/>
</dbReference>